<reference evidence="5 6" key="1">
    <citation type="journal article" date="2016" name="Nat. Commun.">
        <title>Thousands of microbial genomes shed light on interconnected biogeochemical processes in an aquifer system.</title>
        <authorList>
            <person name="Anantharaman K."/>
            <person name="Brown C.T."/>
            <person name="Hug L.A."/>
            <person name="Sharon I."/>
            <person name="Castelle C.J."/>
            <person name="Probst A.J."/>
            <person name="Thomas B.C."/>
            <person name="Singh A."/>
            <person name="Wilkins M.J."/>
            <person name="Karaoz U."/>
            <person name="Brodie E.L."/>
            <person name="Williams K.H."/>
            <person name="Hubbard S.S."/>
            <person name="Banfield J.F."/>
        </authorList>
    </citation>
    <scope>NUCLEOTIDE SEQUENCE [LARGE SCALE GENOMIC DNA]</scope>
</reference>
<dbReference type="PROSITE" id="PS50110">
    <property type="entry name" value="RESPONSE_REGULATORY"/>
    <property type="match status" value="1"/>
</dbReference>
<sequence>MNKKATAVNLEGKKIVWVEDDQLLSDIISRKLSQTKCILFRTEKGEEALKIIDEKMPDVIMLDIILPGMDGFEILRRIKSNPKINRIPVILLSNLSQASDIKKGKSLGAVKFMVKATVTPNDIIEQIKEVLNDVK</sequence>
<feature type="domain" description="Response regulatory" evidence="4">
    <location>
        <begin position="14"/>
        <end position="130"/>
    </location>
</feature>
<dbReference type="Pfam" id="PF00072">
    <property type="entry name" value="Response_reg"/>
    <property type="match status" value="1"/>
</dbReference>
<gene>
    <name evidence="5" type="ORF">A3A03_00630</name>
</gene>
<organism evidence="5 6">
    <name type="scientific">Candidatus Nomurabacteria bacterium RIFCSPLOWO2_01_FULL_40_18</name>
    <dbReference type="NCBI Taxonomy" id="1801773"/>
    <lineage>
        <taxon>Bacteria</taxon>
        <taxon>Candidatus Nomuraibacteriota</taxon>
    </lineage>
</organism>
<keyword evidence="1 3" id="KW-0597">Phosphoprotein</keyword>
<protein>
    <recommendedName>
        <fullName evidence="4">Response regulatory domain-containing protein</fullName>
    </recommendedName>
</protein>
<evidence type="ECO:0000256" key="2">
    <source>
        <dbReference type="ARBA" id="ARBA00023012"/>
    </source>
</evidence>
<dbReference type="InterPro" id="IPR001789">
    <property type="entry name" value="Sig_transdc_resp-reg_receiver"/>
</dbReference>
<dbReference type="AlphaFoldDB" id="A0A1F6XI42"/>
<name>A0A1F6XI42_9BACT</name>
<dbReference type="Proteomes" id="UP000176629">
    <property type="component" value="Unassembled WGS sequence"/>
</dbReference>
<dbReference type="InterPro" id="IPR011006">
    <property type="entry name" value="CheY-like_superfamily"/>
</dbReference>
<dbReference type="SMART" id="SM00448">
    <property type="entry name" value="REC"/>
    <property type="match status" value="1"/>
</dbReference>
<evidence type="ECO:0000256" key="1">
    <source>
        <dbReference type="ARBA" id="ARBA00022553"/>
    </source>
</evidence>
<proteinExistence type="predicted"/>
<dbReference type="Gene3D" id="3.40.50.2300">
    <property type="match status" value="1"/>
</dbReference>
<evidence type="ECO:0000313" key="6">
    <source>
        <dbReference type="Proteomes" id="UP000176629"/>
    </source>
</evidence>
<evidence type="ECO:0000259" key="4">
    <source>
        <dbReference type="PROSITE" id="PS50110"/>
    </source>
</evidence>
<accession>A0A1F6XI42</accession>
<dbReference type="PANTHER" id="PTHR44591:SF14">
    <property type="entry name" value="PROTEIN PILG"/>
    <property type="match status" value="1"/>
</dbReference>
<dbReference type="PANTHER" id="PTHR44591">
    <property type="entry name" value="STRESS RESPONSE REGULATOR PROTEIN 1"/>
    <property type="match status" value="1"/>
</dbReference>
<dbReference type="EMBL" id="MFUX01000040">
    <property type="protein sequence ID" value="OGI93678.1"/>
    <property type="molecule type" value="Genomic_DNA"/>
</dbReference>
<dbReference type="STRING" id="1801773.A3A03_00630"/>
<evidence type="ECO:0000313" key="5">
    <source>
        <dbReference type="EMBL" id="OGI93678.1"/>
    </source>
</evidence>
<dbReference type="CDD" id="cd17574">
    <property type="entry name" value="REC_OmpR"/>
    <property type="match status" value="1"/>
</dbReference>
<dbReference type="GO" id="GO:0000160">
    <property type="term" value="P:phosphorelay signal transduction system"/>
    <property type="evidence" value="ECO:0007669"/>
    <property type="project" value="UniProtKB-KW"/>
</dbReference>
<dbReference type="InterPro" id="IPR050595">
    <property type="entry name" value="Bact_response_regulator"/>
</dbReference>
<feature type="modified residue" description="4-aspartylphosphate" evidence="3">
    <location>
        <position position="63"/>
    </location>
</feature>
<evidence type="ECO:0000256" key="3">
    <source>
        <dbReference type="PROSITE-ProRule" id="PRU00169"/>
    </source>
</evidence>
<dbReference type="SUPFAM" id="SSF52172">
    <property type="entry name" value="CheY-like"/>
    <property type="match status" value="1"/>
</dbReference>
<comment type="caution">
    <text evidence="5">The sequence shown here is derived from an EMBL/GenBank/DDBJ whole genome shotgun (WGS) entry which is preliminary data.</text>
</comment>
<keyword evidence="2" id="KW-0902">Two-component regulatory system</keyword>